<feature type="transmembrane region" description="Helical" evidence="7">
    <location>
        <begin position="12"/>
        <end position="29"/>
    </location>
</feature>
<evidence type="ECO:0000256" key="2">
    <source>
        <dbReference type="ARBA" id="ARBA00006824"/>
    </source>
</evidence>
<dbReference type="AlphaFoldDB" id="A0A8S2P325"/>
<reference evidence="8" key="1">
    <citation type="submission" date="2021-02" db="EMBL/GenBank/DDBJ databases">
        <authorList>
            <person name="Nowell W R."/>
        </authorList>
    </citation>
    <scope>NUCLEOTIDE SEQUENCE</scope>
</reference>
<evidence type="ECO:0000256" key="1">
    <source>
        <dbReference type="ARBA" id="ARBA00004141"/>
    </source>
</evidence>
<keyword evidence="4 7" id="KW-1133">Transmembrane helix</keyword>
<dbReference type="PANTHER" id="PTHR11266:SF17">
    <property type="entry name" value="PROTEIN MPV17"/>
    <property type="match status" value="1"/>
</dbReference>
<name>A0A8S2P325_9BILA</name>
<evidence type="ECO:0000256" key="6">
    <source>
        <dbReference type="ARBA" id="ARBA00049743"/>
    </source>
</evidence>
<comment type="subcellular location">
    <subcellularLocation>
        <location evidence="1">Membrane</location>
        <topology evidence="1">Multi-pass membrane protein</topology>
    </subcellularLocation>
</comment>
<dbReference type="EMBL" id="CAJOBH010005484">
    <property type="protein sequence ID" value="CAF4025845.1"/>
    <property type="molecule type" value="Genomic_DNA"/>
</dbReference>
<gene>
    <name evidence="8" type="ORF">BYL167_LOCUS15047</name>
</gene>
<dbReference type="Pfam" id="PF04117">
    <property type="entry name" value="Mpv17_PMP22"/>
    <property type="match status" value="1"/>
</dbReference>
<evidence type="ECO:0000256" key="4">
    <source>
        <dbReference type="ARBA" id="ARBA00022989"/>
    </source>
</evidence>
<organism evidence="8 9">
    <name type="scientific">Rotaria magnacalcarata</name>
    <dbReference type="NCBI Taxonomy" id="392030"/>
    <lineage>
        <taxon>Eukaryota</taxon>
        <taxon>Metazoa</taxon>
        <taxon>Spiralia</taxon>
        <taxon>Gnathifera</taxon>
        <taxon>Rotifera</taxon>
        <taxon>Eurotatoria</taxon>
        <taxon>Bdelloidea</taxon>
        <taxon>Philodinida</taxon>
        <taxon>Philodinidae</taxon>
        <taxon>Rotaria</taxon>
    </lineage>
</organism>
<comment type="caution">
    <text evidence="8">The sequence shown here is derived from an EMBL/GenBank/DDBJ whole genome shotgun (WGS) entry which is preliminary data.</text>
</comment>
<evidence type="ECO:0000313" key="8">
    <source>
        <dbReference type="EMBL" id="CAF4025845.1"/>
    </source>
</evidence>
<dbReference type="Proteomes" id="UP000681967">
    <property type="component" value="Unassembled WGS sequence"/>
</dbReference>
<evidence type="ECO:0000256" key="5">
    <source>
        <dbReference type="ARBA" id="ARBA00023136"/>
    </source>
</evidence>
<evidence type="ECO:0000313" key="9">
    <source>
        <dbReference type="Proteomes" id="UP000681967"/>
    </source>
</evidence>
<dbReference type="GO" id="GO:0016020">
    <property type="term" value="C:membrane"/>
    <property type="evidence" value="ECO:0007669"/>
    <property type="project" value="UniProtKB-SubCell"/>
</dbReference>
<protein>
    <recommendedName>
        <fullName evidence="6">Mitochondrial inner membrane protein Mpv17</fullName>
    </recommendedName>
</protein>
<keyword evidence="3 7" id="KW-0812">Transmembrane</keyword>
<evidence type="ECO:0000256" key="7">
    <source>
        <dbReference type="RuleBase" id="RU363053"/>
    </source>
</evidence>
<comment type="similarity">
    <text evidence="2 7">Belongs to the peroxisomal membrane protein PXMP2/4 family.</text>
</comment>
<accession>A0A8S2P325</accession>
<dbReference type="PANTHER" id="PTHR11266">
    <property type="entry name" value="PEROXISOMAL MEMBRANE PROTEIN 2, PXMP2 MPV17"/>
    <property type="match status" value="1"/>
</dbReference>
<feature type="transmembrane region" description="Helical" evidence="7">
    <location>
        <begin position="49"/>
        <end position="67"/>
    </location>
</feature>
<evidence type="ECO:0000256" key="3">
    <source>
        <dbReference type="ARBA" id="ARBA00022692"/>
    </source>
</evidence>
<sequence>MAQLLRRYNSFAIRYALLGMCLITERYFADATLKSLKMMVLDQLISAPLINATLLGYLSLTGGASIDQTKERLCHDFSGIMKANYTVWSAIQLTNFYLVPLQHRTLFVNICMVLWSSFLAYKTR</sequence>
<proteinExistence type="inferred from homology"/>
<dbReference type="GO" id="GO:0005737">
    <property type="term" value="C:cytoplasm"/>
    <property type="evidence" value="ECO:0007669"/>
    <property type="project" value="TreeGrafter"/>
</dbReference>
<dbReference type="InterPro" id="IPR007248">
    <property type="entry name" value="Mpv17_PMP22"/>
</dbReference>
<keyword evidence="5 7" id="KW-0472">Membrane</keyword>